<organism evidence="3 4">
    <name type="scientific">Streptomyces asiaticus subsp. ignotus</name>
    <dbReference type="NCBI Taxonomy" id="3098222"/>
    <lineage>
        <taxon>Bacteria</taxon>
        <taxon>Bacillati</taxon>
        <taxon>Actinomycetota</taxon>
        <taxon>Actinomycetes</taxon>
        <taxon>Kitasatosporales</taxon>
        <taxon>Streptomycetaceae</taxon>
        <taxon>Streptomyces</taxon>
        <taxon>Streptomyces violaceusniger group</taxon>
    </lineage>
</organism>
<gene>
    <name evidence="3" type="ORF">V2J94_40805</name>
</gene>
<comment type="caution">
    <text evidence="3">The sequence shown here is derived from an EMBL/GenBank/DDBJ whole genome shotgun (WGS) entry which is preliminary data.</text>
</comment>
<proteinExistence type="predicted"/>
<feature type="domain" description="HTH lacI-type" evidence="2">
    <location>
        <begin position="1"/>
        <end position="29"/>
    </location>
</feature>
<dbReference type="RefSeq" id="WP_330815202.1">
    <property type="nucleotide sequence ID" value="NZ_JAZBJO010000044.1"/>
</dbReference>
<dbReference type="Gene3D" id="3.40.50.2300">
    <property type="match status" value="1"/>
</dbReference>
<name>A0ABU7QA26_9ACTN</name>
<dbReference type="PROSITE" id="PS50932">
    <property type="entry name" value="HTH_LACI_2"/>
    <property type="match status" value="1"/>
</dbReference>
<accession>A0ABU7QA26</accession>
<evidence type="ECO:0000256" key="1">
    <source>
        <dbReference type="SAM" id="MobiDB-lite"/>
    </source>
</evidence>
<dbReference type="EMBL" id="JAZBJO010000044">
    <property type="protein sequence ID" value="MEE4598120.1"/>
    <property type="molecule type" value="Genomic_DNA"/>
</dbReference>
<sequence>MADATRHRVEDAIGSLGFRPNRAARELAGKAARSLTILTSDTSLYGAAPTLRGIEEAARTASFTVAVSVLDRHAGPGGNELRTCLTRPGEPVVVIAFDAPGVRALRLLPADTPVAAAIERPSGSEPVSTRSQAWLDDRSPPTAPPATCWAWATAPCTT</sequence>
<dbReference type="Proteomes" id="UP001354709">
    <property type="component" value="Unassembled WGS sequence"/>
</dbReference>
<evidence type="ECO:0000259" key="2">
    <source>
        <dbReference type="PROSITE" id="PS50932"/>
    </source>
</evidence>
<evidence type="ECO:0000313" key="4">
    <source>
        <dbReference type="Proteomes" id="UP001354709"/>
    </source>
</evidence>
<reference evidence="3 4" key="1">
    <citation type="submission" date="2023-11" db="EMBL/GenBank/DDBJ databases">
        <title>30 novel species of actinomycetes from the DSMZ collection.</title>
        <authorList>
            <person name="Nouioui I."/>
        </authorList>
    </citation>
    <scope>NUCLEOTIDE SEQUENCE [LARGE SCALE GENOMIC DNA]</scope>
    <source>
        <strain evidence="3 4">DSM 41524</strain>
    </source>
</reference>
<dbReference type="SMART" id="SM00354">
    <property type="entry name" value="HTH_LACI"/>
    <property type="match status" value="1"/>
</dbReference>
<dbReference type="InterPro" id="IPR000843">
    <property type="entry name" value="HTH_LacI"/>
</dbReference>
<feature type="region of interest" description="Disordered" evidence="1">
    <location>
        <begin position="120"/>
        <end position="143"/>
    </location>
</feature>
<evidence type="ECO:0000313" key="3">
    <source>
        <dbReference type="EMBL" id="MEE4598120.1"/>
    </source>
</evidence>
<protein>
    <recommendedName>
        <fullName evidence="2">HTH lacI-type domain-containing protein</fullName>
    </recommendedName>
</protein>
<keyword evidence="4" id="KW-1185">Reference proteome</keyword>